<dbReference type="Proteomes" id="UP000001409">
    <property type="component" value="Chromosome"/>
</dbReference>
<evidence type="ECO:0000256" key="6">
    <source>
        <dbReference type="SAM" id="MobiDB-lite"/>
    </source>
</evidence>
<protein>
    <submittedName>
        <fullName evidence="9">Putative regulatory protein</fullName>
    </submittedName>
</protein>
<evidence type="ECO:0000313" key="9">
    <source>
        <dbReference type="EMBL" id="BAC18930.1"/>
    </source>
</evidence>
<feature type="transmembrane region" description="Helical" evidence="7">
    <location>
        <begin position="214"/>
        <end position="232"/>
    </location>
</feature>
<dbReference type="eggNOG" id="COG0697">
    <property type="taxonomic scope" value="Bacteria"/>
</dbReference>
<feature type="transmembrane region" description="Helical" evidence="7">
    <location>
        <begin position="125"/>
        <end position="145"/>
    </location>
</feature>
<dbReference type="InterPro" id="IPR037185">
    <property type="entry name" value="EmrE-like"/>
</dbReference>
<proteinExistence type="inferred from homology"/>
<feature type="transmembrane region" description="Helical" evidence="7">
    <location>
        <begin position="72"/>
        <end position="92"/>
    </location>
</feature>
<evidence type="ECO:0000256" key="1">
    <source>
        <dbReference type="ARBA" id="ARBA00004141"/>
    </source>
</evidence>
<dbReference type="PANTHER" id="PTHR32322:SF2">
    <property type="entry name" value="EAMA DOMAIN-CONTAINING PROTEIN"/>
    <property type="match status" value="1"/>
</dbReference>
<keyword evidence="5 7" id="KW-0472">Membrane</keyword>
<dbReference type="SUPFAM" id="SSF103481">
    <property type="entry name" value="Multidrug resistance efflux transporter EmrE"/>
    <property type="match status" value="2"/>
</dbReference>
<feature type="transmembrane region" description="Helical" evidence="7">
    <location>
        <begin position="269"/>
        <end position="290"/>
    </location>
</feature>
<dbReference type="OrthoDB" id="5430053at2"/>
<dbReference type="HOGENOM" id="CLU_033863_2_2_11"/>
<evidence type="ECO:0000256" key="7">
    <source>
        <dbReference type="SAM" id="Phobius"/>
    </source>
</evidence>
<feature type="domain" description="EamA" evidence="8">
    <location>
        <begin position="151"/>
        <end position="286"/>
    </location>
</feature>
<dbReference type="AlphaFoldDB" id="Q8FNM4"/>
<keyword evidence="10" id="KW-1185">Reference proteome</keyword>
<sequence length="323" mass="33925">MQKRYGSLGWLPMNLLITALTPVIWATTYYVTTEFLPPGRPILAGVLRALPAGLIILAWFRVLPRGQWWWKATVLGVVNIGAFFGFLFWTAYLLPGGVAAVVTNTAPLWVIGLAPLILGTRLKGMQVIAGVVAIIGVAALVLGPGVQLNTLGVLTGLGGSLCMAFGIILAKKFGTPEGVPGLAVTGWQLTIGGLFLVPFLLIEGLPDHLTATNIGGYAYLGLIGGAFAYGIWFRGIALLDPVQVAMLGILSPLTATLIGVVFNDERLSPVQWAGGVAVVVALLLANLASVPGRGGRGRRQPGVDKLIPELTPGAEAPPRRSDR</sequence>
<feature type="transmembrane region" description="Helical" evidence="7">
    <location>
        <begin position="98"/>
        <end position="118"/>
    </location>
</feature>
<organism evidence="9 10">
    <name type="scientific">Corynebacterium efficiens (strain DSM 44549 / YS-314 / AJ 12310 / JCM 11189 / NBRC 100395)</name>
    <dbReference type="NCBI Taxonomy" id="196164"/>
    <lineage>
        <taxon>Bacteria</taxon>
        <taxon>Bacillati</taxon>
        <taxon>Actinomycetota</taxon>
        <taxon>Actinomycetes</taxon>
        <taxon>Mycobacteriales</taxon>
        <taxon>Corynebacteriaceae</taxon>
        <taxon>Corynebacterium</taxon>
    </lineage>
</organism>
<accession>C8NQ82</accession>
<evidence type="ECO:0000256" key="5">
    <source>
        <dbReference type="ARBA" id="ARBA00023136"/>
    </source>
</evidence>
<feature type="domain" description="EamA" evidence="8">
    <location>
        <begin position="16"/>
        <end position="141"/>
    </location>
</feature>
<accession>Q8FNM4</accession>
<comment type="subcellular location">
    <subcellularLocation>
        <location evidence="1">Membrane</location>
        <topology evidence="1">Multi-pass membrane protein</topology>
    </subcellularLocation>
</comment>
<dbReference type="InterPro" id="IPR050638">
    <property type="entry name" value="AA-Vitamin_Transporters"/>
</dbReference>
<feature type="transmembrane region" description="Helical" evidence="7">
    <location>
        <begin position="12"/>
        <end position="30"/>
    </location>
</feature>
<dbReference type="GO" id="GO:0016020">
    <property type="term" value="C:membrane"/>
    <property type="evidence" value="ECO:0007669"/>
    <property type="project" value="UniProtKB-SubCell"/>
</dbReference>
<feature type="transmembrane region" description="Helical" evidence="7">
    <location>
        <begin position="182"/>
        <end position="202"/>
    </location>
</feature>
<evidence type="ECO:0000259" key="8">
    <source>
        <dbReference type="Pfam" id="PF00892"/>
    </source>
</evidence>
<dbReference type="PANTHER" id="PTHR32322">
    <property type="entry name" value="INNER MEMBRANE TRANSPORTER"/>
    <property type="match status" value="1"/>
</dbReference>
<reference evidence="9 10" key="1">
    <citation type="journal article" date="2003" name="Genome Res.">
        <title>Comparative complete genome sequence analysis of the amino acid replacements responsible for the thermostability of Corynebacterium efficiens.</title>
        <authorList>
            <person name="Nishio Y."/>
            <person name="Nakamura Y."/>
            <person name="Kawarabayasi Y."/>
            <person name="Usuda Y."/>
            <person name="Kimura E."/>
            <person name="Sugimoto S."/>
            <person name="Matsui K."/>
            <person name="Yamagishi A."/>
            <person name="Kikuchi H."/>
            <person name="Ikeo K."/>
            <person name="Gojobori T."/>
        </authorList>
    </citation>
    <scope>NUCLEOTIDE SEQUENCE [LARGE SCALE GENOMIC DNA]</scope>
    <source>
        <strain evidence="10">DSM 44549 / YS-314 / AJ 12310 / JCM 11189 / NBRC 100395</strain>
    </source>
</reference>
<dbReference type="STRING" id="196164.gene:10742548"/>
<dbReference type="KEGG" id="cef:CE2120"/>
<keyword evidence="4 7" id="KW-1133">Transmembrane helix</keyword>
<dbReference type="EMBL" id="BA000035">
    <property type="protein sequence ID" value="BAC18930.1"/>
    <property type="molecule type" value="Genomic_DNA"/>
</dbReference>
<evidence type="ECO:0000313" key="10">
    <source>
        <dbReference type="Proteomes" id="UP000001409"/>
    </source>
</evidence>
<dbReference type="InterPro" id="IPR000620">
    <property type="entry name" value="EamA_dom"/>
</dbReference>
<feature type="region of interest" description="Disordered" evidence="6">
    <location>
        <begin position="292"/>
        <end position="323"/>
    </location>
</feature>
<comment type="similarity">
    <text evidence="2">Belongs to the EamA transporter family.</text>
</comment>
<feature type="transmembrane region" description="Helical" evidence="7">
    <location>
        <begin position="244"/>
        <end position="263"/>
    </location>
</feature>
<evidence type="ECO:0000256" key="2">
    <source>
        <dbReference type="ARBA" id="ARBA00007362"/>
    </source>
</evidence>
<dbReference type="Pfam" id="PF00892">
    <property type="entry name" value="EamA"/>
    <property type="match status" value="2"/>
</dbReference>
<evidence type="ECO:0000256" key="4">
    <source>
        <dbReference type="ARBA" id="ARBA00022989"/>
    </source>
</evidence>
<feature type="transmembrane region" description="Helical" evidence="7">
    <location>
        <begin position="42"/>
        <end position="60"/>
    </location>
</feature>
<feature type="transmembrane region" description="Helical" evidence="7">
    <location>
        <begin position="151"/>
        <end position="170"/>
    </location>
</feature>
<name>Q8FNM4_COREF</name>
<evidence type="ECO:0000256" key="3">
    <source>
        <dbReference type="ARBA" id="ARBA00022692"/>
    </source>
</evidence>
<keyword evidence="3 7" id="KW-0812">Transmembrane</keyword>